<evidence type="ECO:0000256" key="1">
    <source>
        <dbReference type="ARBA" id="ARBA00000900"/>
    </source>
</evidence>
<feature type="domain" description="U-box" evidence="8">
    <location>
        <begin position="33"/>
        <end position="109"/>
    </location>
</feature>
<feature type="region of interest" description="Disordered" evidence="7">
    <location>
        <begin position="177"/>
        <end position="280"/>
    </location>
</feature>
<gene>
    <name evidence="9" type="ORF">Cni_G28652</name>
</gene>
<dbReference type="AlphaFoldDB" id="A0AAQ3L499"/>
<evidence type="ECO:0000256" key="4">
    <source>
        <dbReference type="ARBA" id="ARBA00022679"/>
    </source>
</evidence>
<dbReference type="Pfam" id="PF04564">
    <property type="entry name" value="U-box"/>
    <property type="match status" value="1"/>
</dbReference>
<dbReference type="Gene3D" id="3.30.40.10">
    <property type="entry name" value="Zinc/RING finger domain, C3HC4 (zinc finger)"/>
    <property type="match status" value="1"/>
</dbReference>
<name>A0AAQ3L499_9LILI</name>
<evidence type="ECO:0000256" key="5">
    <source>
        <dbReference type="ARBA" id="ARBA00022786"/>
    </source>
</evidence>
<feature type="compositionally biased region" description="Low complexity" evidence="7">
    <location>
        <begin position="256"/>
        <end position="276"/>
    </location>
</feature>
<accession>A0AAQ3L499</accession>
<feature type="region of interest" description="Disordered" evidence="7">
    <location>
        <begin position="608"/>
        <end position="631"/>
    </location>
</feature>
<comment type="pathway">
    <text evidence="2">Protein modification; protein ubiquitination.</text>
</comment>
<dbReference type="EMBL" id="CP136898">
    <property type="protein sequence ID" value="WOL19850.1"/>
    <property type="molecule type" value="Genomic_DNA"/>
</dbReference>
<feature type="compositionally biased region" description="Polar residues" evidence="7">
    <location>
        <begin position="225"/>
        <end position="245"/>
    </location>
</feature>
<organism evidence="9 10">
    <name type="scientific">Canna indica</name>
    <name type="common">Indian-shot</name>
    <dbReference type="NCBI Taxonomy" id="4628"/>
    <lineage>
        <taxon>Eukaryota</taxon>
        <taxon>Viridiplantae</taxon>
        <taxon>Streptophyta</taxon>
        <taxon>Embryophyta</taxon>
        <taxon>Tracheophyta</taxon>
        <taxon>Spermatophyta</taxon>
        <taxon>Magnoliopsida</taxon>
        <taxon>Liliopsida</taxon>
        <taxon>Zingiberales</taxon>
        <taxon>Cannaceae</taxon>
        <taxon>Canna</taxon>
    </lineage>
</organism>
<dbReference type="SMART" id="SM00185">
    <property type="entry name" value="ARM"/>
    <property type="match status" value="3"/>
</dbReference>
<sequence length="658" mass="69934">MGSRKLFWRFSGHRLSSSSASDSSPTSSITSAEMPVEFLCPISCSLMADPVIVPPSGHTFERSCIQACADLAFSPPGLSLDLNPSSLLLIPNVALKSAIISWCQRSGIPPPQPLPPEAARALVRRLIPPSAANSSPFPSALRSHGASVAADNAKRNQRGEFVKQFAAFTLVEATEVEKDETFRSPPEYGYRYGGPGRAREETGNFHRAAPASSGFSDGQGEDFSYRSTRPGQNSREATNPKTASAFSVPANRQAPSYSQLSISSVSSHQSTSSNSSTEVFIEEAPREVLPPAPQARNLLAANPPASPTADIDVSEEEILIKLMNTELSKQQSAVVLLRQATRESRNHRVALCTPRLLAALRSMIRSSNAAIQISAAAALVNLSLERDNRVRIVRSGAVPPLVEVLKSGQPEARDHAAGSLFSLALEEENRAAIGVLGAITPLLNIFCVPSANSDRARRDAGMALYYLSLAVANRSKIARAQGGIRALLTVASEGDEAPPMGAPPQQGPGLARLAMMIVCNLAGCNEGRAALMDGGAVASVVSLMKSSAGGAEEYCVAALYGMSRGSLRFRGLARSAGAERVLMRVAEGSGGIGEMRREMAKKTIRAMRGEEEEDSSASSTAMAFPTDDDGSIVSEGMMSIRRRHNHYSNPPRMNSAEF</sequence>
<dbReference type="PANTHER" id="PTHR23315">
    <property type="entry name" value="U BOX DOMAIN-CONTAINING"/>
    <property type="match status" value="1"/>
</dbReference>
<dbReference type="InterPro" id="IPR000225">
    <property type="entry name" value="Armadillo"/>
</dbReference>
<evidence type="ECO:0000256" key="3">
    <source>
        <dbReference type="ARBA" id="ARBA00012483"/>
    </source>
</evidence>
<dbReference type="InterPro" id="IPR013083">
    <property type="entry name" value="Znf_RING/FYVE/PHD"/>
</dbReference>
<comment type="catalytic activity">
    <reaction evidence="1">
        <text>S-ubiquitinyl-[E2 ubiquitin-conjugating enzyme]-L-cysteine + [acceptor protein]-L-lysine = [E2 ubiquitin-conjugating enzyme]-L-cysteine + N(6)-ubiquitinyl-[acceptor protein]-L-lysine.</text>
        <dbReference type="EC" id="2.3.2.27"/>
    </reaction>
</comment>
<dbReference type="Pfam" id="PF00514">
    <property type="entry name" value="Arm"/>
    <property type="match status" value="1"/>
</dbReference>
<dbReference type="PROSITE" id="PS51698">
    <property type="entry name" value="U_BOX"/>
    <property type="match status" value="1"/>
</dbReference>
<evidence type="ECO:0000256" key="2">
    <source>
        <dbReference type="ARBA" id="ARBA00004906"/>
    </source>
</evidence>
<dbReference type="Proteomes" id="UP001327560">
    <property type="component" value="Chromosome 9"/>
</dbReference>
<dbReference type="InterPro" id="IPR003613">
    <property type="entry name" value="Ubox_domain"/>
</dbReference>
<dbReference type="EC" id="2.3.2.27" evidence="3"/>
<evidence type="ECO:0000313" key="9">
    <source>
        <dbReference type="EMBL" id="WOL19850.1"/>
    </source>
</evidence>
<evidence type="ECO:0000259" key="8">
    <source>
        <dbReference type="PROSITE" id="PS51698"/>
    </source>
</evidence>
<evidence type="ECO:0000313" key="10">
    <source>
        <dbReference type="Proteomes" id="UP001327560"/>
    </source>
</evidence>
<dbReference type="InterPro" id="IPR011989">
    <property type="entry name" value="ARM-like"/>
</dbReference>
<evidence type="ECO:0000256" key="7">
    <source>
        <dbReference type="SAM" id="MobiDB-lite"/>
    </source>
</evidence>
<dbReference type="SUPFAM" id="SSF48371">
    <property type="entry name" value="ARM repeat"/>
    <property type="match status" value="1"/>
</dbReference>
<dbReference type="SUPFAM" id="SSF57850">
    <property type="entry name" value="RING/U-box"/>
    <property type="match status" value="1"/>
</dbReference>
<dbReference type="FunFam" id="3.30.40.10:FF:000491">
    <property type="entry name" value="RING-type E3 ubiquitin transferase"/>
    <property type="match status" value="1"/>
</dbReference>
<dbReference type="InterPro" id="IPR016024">
    <property type="entry name" value="ARM-type_fold"/>
</dbReference>
<keyword evidence="5" id="KW-0833">Ubl conjugation pathway</keyword>
<keyword evidence="10" id="KW-1185">Reference proteome</keyword>
<reference evidence="9 10" key="1">
    <citation type="submission" date="2023-10" db="EMBL/GenBank/DDBJ databases">
        <title>Chromosome-scale genome assembly provides insights into flower coloration mechanisms of Canna indica.</title>
        <authorList>
            <person name="Li C."/>
        </authorList>
    </citation>
    <scope>NUCLEOTIDE SEQUENCE [LARGE SCALE GENOMIC DNA]</scope>
    <source>
        <tissue evidence="9">Flower</tissue>
    </source>
</reference>
<dbReference type="PROSITE" id="PS50176">
    <property type="entry name" value="ARM_REPEAT"/>
    <property type="match status" value="2"/>
</dbReference>
<dbReference type="GO" id="GO:0016567">
    <property type="term" value="P:protein ubiquitination"/>
    <property type="evidence" value="ECO:0007669"/>
    <property type="project" value="InterPro"/>
</dbReference>
<keyword evidence="4" id="KW-0808">Transferase</keyword>
<dbReference type="GO" id="GO:0061630">
    <property type="term" value="F:ubiquitin protein ligase activity"/>
    <property type="evidence" value="ECO:0007669"/>
    <property type="project" value="UniProtKB-EC"/>
</dbReference>
<proteinExistence type="predicted"/>
<dbReference type="Gene3D" id="1.25.10.10">
    <property type="entry name" value="Leucine-rich Repeat Variant"/>
    <property type="match status" value="2"/>
</dbReference>
<evidence type="ECO:0000256" key="6">
    <source>
        <dbReference type="PROSITE-ProRule" id="PRU00259"/>
    </source>
</evidence>
<feature type="repeat" description="ARM" evidence="6">
    <location>
        <begin position="355"/>
        <end position="397"/>
    </location>
</feature>
<feature type="repeat" description="ARM" evidence="6">
    <location>
        <begin position="396"/>
        <end position="433"/>
    </location>
</feature>
<dbReference type="SMART" id="SM00504">
    <property type="entry name" value="Ubox"/>
    <property type="match status" value="1"/>
</dbReference>
<protein>
    <recommendedName>
        <fullName evidence="3">RING-type E3 ubiquitin transferase</fullName>
        <ecNumber evidence="3">2.3.2.27</ecNumber>
    </recommendedName>
</protein>
<dbReference type="PANTHER" id="PTHR23315:SF339">
    <property type="entry name" value="U-BOX DOMAIN-CONTAINING PROTEIN 40"/>
    <property type="match status" value="1"/>
</dbReference>